<dbReference type="EMBL" id="AP035768">
    <property type="protein sequence ID" value="BFO21171.1"/>
    <property type="molecule type" value="Genomic_DNA"/>
</dbReference>
<dbReference type="InterPro" id="IPR029017">
    <property type="entry name" value="Enolase-like_N"/>
</dbReference>
<dbReference type="SUPFAM" id="SSF51604">
    <property type="entry name" value="Enolase C-terminal domain-like"/>
    <property type="match status" value="1"/>
</dbReference>
<protein>
    <recommendedName>
        <fullName evidence="2">Enolase C-terminal domain-containing protein</fullName>
    </recommendedName>
</protein>
<reference evidence="1" key="2">
    <citation type="submission" date="2024-07" db="EMBL/GenBank/DDBJ databases">
        <title>Streptomyces haneummycinica sp. nov., a new antibiotic-producing actinobacterium isolated from marine sediment.</title>
        <authorList>
            <person name="Uemura M."/>
            <person name="Hamada M."/>
            <person name="Hirano S."/>
            <person name="Kobayashi K."/>
            <person name="Ohshiro T."/>
            <person name="Kobayashi T."/>
            <person name="Terahara T."/>
        </authorList>
    </citation>
    <scope>NUCLEOTIDE SEQUENCE</scope>
    <source>
        <strain evidence="1">KM77-8</strain>
    </source>
</reference>
<dbReference type="InterPro" id="IPR036849">
    <property type="entry name" value="Enolase-like_C_sf"/>
</dbReference>
<dbReference type="Gene3D" id="3.30.390.10">
    <property type="entry name" value="Enolase-like, N-terminal domain"/>
    <property type="match status" value="1"/>
</dbReference>
<evidence type="ECO:0008006" key="2">
    <source>
        <dbReference type="Google" id="ProtNLM"/>
    </source>
</evidence>
<reference evidence="1" key="1">
    <citation type="submission" date="2024-06" db="EMBL/GenBank/DDBJ databases">
        <authorList>
            <consortium name="consrtm"/>
            <person name="Uemura M."/>
            <person name="Terahara T."/>
        </authorList>
    </citation>
    <scope>NUCLEOTIDE SEQUENCE</scope>
    <source>
        <strain evidence="1">KM77-8</strain>
    </source>
</reference>
<dbReference type="Gene3D" id="3.20.20.120">
    <property type="entry name" value="Enolase-like C-terminal domain"/>
    <property type="match status" value="1"/>
</dbReference>
<organism evidence="1">
    <name type="scientific">Streptomyces haneummycinicus</name>
    <dbReference type="NCBI Taxonomy" id="3074435"/>
    <lineage>
        <taxon>Bacteria</taxon>
        <taxon>Bacillati</taxon>
        <taxon>Actinomycetota</taxon>
        <taxon>Actinomycetes</taxon>
        <taxon>Kitasatosporales</taxon>
        <taxon>Streptomycetaceae</taxon>
        <taxon>Streptomyces</taxon>
    </lineage>
</organism>
<name>A0AAT9HUH3_9ACTN</name>
<accession>A0AAT9HUH3</accession>
<dbReference type="AlphaFoldDB" id="A0AAT9HUH3"/>
<gene>
    <name evidence="1" type="ORF">SHKM778_75590</name>
</gene>
<sequence length="51" mass="5643">MNPEDGCFHLSDAPGLGVELDVDAAADFPQQQARFDLWAEGWEQRKPKGAK</sequence>
<proteinExistence type="predicted"/>
<evidence type="ECO:0000313" key="1">
    <source>
        <dbReference type="EMBL" id="BFO21171.1"/>
    </source>
</evidence>